<dbReference type="Proteomes" id="UP000678374">
    <property type="component" value="Unassembled WGS sequence"/>
</dbReference>
<evidence type="ECO:0000313" key="1">
    <source>
        <dbReference type="EMBL" id="MBQ0958912.1"/>
    </source>
</evidence>
<comment type="caution">
    <text evidence="1">The sequence shown here is derived from an EMBL/GenBank/DDBJ whole genome shotgun (WGS) entry which is preliminary data.</text>
</comment>
<dbReference type="Gene3D" id="2.40.360.20">
    <property type="match status" value="1"/>
</dbReference>
<name>A0A940YKX8_9BURK</name>
<sequence>MRRLALPLTCCALLAACSKPPGSELFPLDDGHRWTYQVRSEYENNTLETDTRVLRSLGRDSLADGSAWHRRSDDGVDYWLRSDDTGIYRVATKSDLDDEPKKDPLPRYVLKAPLAVGTGWQATTTAYLLRRRQEFPPEIRHSHPSIPMNYSIEAVGEAVKTPAGEFSGCLRVRGLATLRLFADPVVGWKDMPLTTREWYCPGVGLVKLVREEPANSTFLTGGTLTMELTEWQ</sequence>
<dbReference type="RefSeq" id="WP_210801425.1">
    <property type="nucleotide sequence ID" value="NZ_JAGQDE010000005.1"/>
</dbReference>
<dbReference type="PROSITE" id="PS51257">
    <property type="entry name" value="PROKAR_LIPOPROTEIN"/>
    <property type="match status" value="1"/>
</dbReference>
<evidence type="ECO:0000313" key="2">
    <source>
        <dbReference type="Proteomes" id="UP000678374"/>
    </source>
</evidence>
<proteinExistence type="predicted"/>
<dbReference type="EMBL" id="JAGQDE010000005">
    <property type="protein sequence ID" value="MBQ0958912.1"/>
    <property type="molecule type" value="Genomic_DNA"/>
</dbReference>
<accession>A0A940YKX8</accession>
<organism evidence="1 2">
    <name type="scientific">Ideonella aquatica</name>
    <dbReference type="NCBI Taxonomy" id="2824119"/>
    <lineage>
        <taxon>Bacteria</taxon>
        <taxon>Pseudomonadati</taxon>
        <taxon>Pseudomonadota</taxon>
        <taxon>Betaproteobacteria</taxon>
        <taxon>Burkholderiales</taxon>
        <taxon>Sphaerotilaceae</taxon>
        <taxon>Ideonella</taxon>
    </lineage>
</organism>
<gene>
    <name evidence="1" type="ORF">KAK06_08065</name>
</gene>
<evidence type="ECO:0008006" key="3">
    <source>
        <dbReference type="Google" id="ProtNLM"/>
    </source>
</evidence>
<dbReference type="AlphaFoldDB" id="A0A940YKX8"/>
<keyword evidence="2" id="KW-1185">Reference proteome</keyword>
<protein>
    <recommendedName>
        <fullName evidence="3">DUF3108 domain-containing protein</fullName>
    </recommendedName>
</protein>
<reference evidence="1" key="1">
    <citation type="submission" date="2021-04" db="EMBL/GenBank/DDBJ databases">
        <title>The genome sequence of Ideonella sp. 4Y11.</title>
        <authorList>
            <person name="Liu Y."/>
        </authorList>
    </citation>
    <scope>NUCLEOTIDE SEQUENCE</scope>
    <source>
        <strain evidence="1">4Y11</strain>
    </source>
</reference>